<dbReference type="GeneID" id="71985079"/>
<dbReference type="AlphaFoldDB" id="A0A9Q8P7Q7"/>
<reference evidence="1" key="2">
    <citation type="journal article" date="2022" name="Microb. Genom.">
        <title>A chromosome-scale genome assembly of the tomato pathogen Cladosporium fulvum reveals a compartmentalized genome architecture and the presence of a dispensable chromosome.</title>
        <authorList>
            <person name="Zaccaron A.Z."/>
            <person name="Chen L.H."/>
            <person name="Samaras A."/>
            <person name="Stergiopoulos I."/>
        </authorList>
    </citation>
    <scope>NUCLEOTIDE SEQUENCE</scope>
    <source>
        <strain evidence="1">Race5_Kim</strain>
    </source>
</reference>
<name>A0A9Q8P7Q7_PASFU</name>
<evidence type="ECO:0000313" key="2">
    <source>
        <dbReference type="Proteomes" id="UP000756132"/>
    </source>
</evidence>
<dbReference type="OrthoDB" id="10276110at2759"/>
<dbReference type="Proteomes" id="UP000756132">
    <property type="component" value="Chromosome 4"/>
</dbReference>
<accession>A0A9Q8P7Q7</accession>
<dbReference type="EMBL" id="CP090166">
    <property type="protein sequence ID" value="UJO16410.1"/>
    <property type="molecule type" value="Genomic_DNA"/>
</dbReference>
<reference evidence="1" key="1">
    <citation type="submission" date="2021-12" db="EMBL/GenBank/DDBJ databases">
        <authorList>
            <person name="Zaccaron A."/>
            <person name="Stergiopoulos I."/>
        </authorList>
    </citation>
    <scope>NUCLEOTIDE SEQUENCE</scope>
    <source>
        <strain evidence="1">Race5_Kim</strain>
    </source>
</reference>
<dbReference type="KEGG" id="ffu:CLAFUR5_05201"/>
<dbReference type="RefSeq" id="XP_047760776.1">
    <property type="nucleotide sequence ID" value="XM_047904349.1"/>
</dbReference>
<proteinExistence type="predicted"/>
<gene>
    <name evidence="1" type="ORF">CLAFUR5_05201</name>
</gene>
<sequence>MGDITAGLEGLSMTDRVAAAVKNFEEQQVWSNGQWLGAPVQRAEDAAEGAFFDEEAALAHCLGFDDWTSCVTSLGLTRPLDILTRSHDLGQHHAGTSPPVPAEELRGFLHRLQIGVNDPFDKDDPDYAAIQLPANYVSLLAVTDGIYDNDMRTSGICGIRGVRGSDPERMTHTEMGEDAIDEDGCLLPPLGRDMWRDGWELGAGFQLGQGTPENQSFMIYYYCSRGEQTSRGPTLEGDEIKAEQREWKWRIFFAQEVSPRLRCTDEERERVFEGIIEWLEWYGDWWARELVEMTEYPAWREDQVREAEALYGQDAQVNSEDENEFGGCACGMCLSAAPTCTSALK</sequence>
<protein>
    <submittedName>
        <fullName evidence="1">Uncharacterized protein</fullName>
    </submittedName>
</protein>
<evidence type="ECO:0000313" key="1">
    <source>
        <dbReference type="EMBL" id="UJO16410.1"/>
    </source>
</evidence>
<organism evidence="1 2">
    <name type="scientific">Passalora fulva</name>
    <name type="common">Tomato leaf mold</name>
    <name type="synonym">Cladosporium fulvum</name>
    <dbReference type="NCBI Taxonomy" id="5499"/>
    <lineage>
        <taxon>Eukaryota</taxon>
        <taxon>Fungi</taxon>
        <taxon>Dikarya</taxon>
        <taxon>Ascomycota</taxon>
        <taxon>Pezizomycotina</taxon>
        <taxon>Dothideomycetes</taxon>
        <taxon>Dothideomycetidae</taxon>
        <taxon>Mycosphaerellales</taxon>
        <taxon>Mycosphaerellaceae</taxon>
        <taxon>Fulvia</taxon>
    </lineage>
</organism>
<keyword evidence="2" id="KW-1185">Reference proteome</keyword>